<keyword evidence="2" id="KW-1185">Reference proteome</keyword>
<dbReference type="Proteomes" id="UP000195667">
    <property type="component" value="Unassembled WGS sequence"/>
</dbReference>
<sequence length="49" mass="5255">MSKQITVFYRIPALLITPALTGAVTKAQAQLNSDDYLGDDPVVNATSVF</sequence>
<dbReference type="AlphaFoldDB" id="A0A1R4GYL8"/>
<proteinExistence type="predicted"/>
<protein>
    <submittedName>
        <fullName evidence="1">Uncharacterized protein</fullName>
    </submittedName>
</protein>
<gene>
    <name evidence="1" type="ORF">CRENPOLYSF1_10063</name>
</gene>
<evidence type="ECO:0000313" key="2">
    <source>
        <dbReference type="Proteomes" id="UP000195667"/>
    </source>
</evidence>
<dbReference type="EMBL" id="FUKI01000001">
    <property type="protein sequence ID" value="SJM89073.1"/>
    <property type="molecule type" value="Genomic_DNA"/>
</dbReference>
<reference evidence="2" key="1">
    <citation type="submission" date="2017-02" db="EMBL/GenBank/DDBJ databases">
        <authorList>
            <person name="Daims H."/>
        </authorList>
    </citation>
    <scope>NUCLEOTIDE SEQUENCE [LARGE SCALE GENOMIC DNA]</scope>
</reference>
<evidence type="ECO:0000313" key="1">
    <source>
        <dbReference type="EMBL" id="SJM89073.1"/>
    </source>
</evidence>
<name>A0A1R4GYL8_9GAMM</name>
<organism evidence="1 2">
    <name type="scientific">Crenothrix polyspora</name>
    <dbReference type="NCBI Taxonomy" id="360316"/>
    <lineage>
        <taxon>Bacteria</taxon>
        <taxon>Pseudomonadati</taxon>
        <taxon>Pseudomonadota</taxon>
        <taxon>Gammaproteobacteria</taxon>
        <taxon>Methylococcales</taxon>
        <taxon>Crenotrichaceae</taxon>
        <taxon>Crenothrix</taxon>
    </lineage>
</organism>
<accession>A0A1R4GYL8</accession>